<evidence type="ECO:0000313" key="2">
    <source>
        <dbReference type="EMBL" id="ORY04037.1"/>
    </source>
</evidence>
<feature type="region of interest" description="Disordered" evidence="1">
    <location>
        <begin position="75"/>
        <end position="219"/>
    </location>
</feature>
<organism evidence="2 3">
    <name type="scientific">Clohesyomyces aquaticus</name>
    <dbReference type="NCBI Taxonomy" id="1231657"/>
    <lineage>
        <taxon>Eukaryota</taxon>
        <taxon>Fungi</taxon>
        <taxon>Dikarya</taxon>
        <taxon>Ascomycota</taxon>
        <taxon>Pezizomycotina</taxon>
        <taxon>Dothideomycetes</taxon>
        <taxon>Pleosporomycetidae</taxon>
        <taxon>Pleosporales</taxon>
        <taxon>Lindgomycetaceae</taxon>
        <taxon>Clohesyomyces</taxon>
    </lineage>
</organism>
<dbReference type="EMBL" id="MCFA01000140">
    <property type="protein sequence ID" value="ORY04037.1"/>
    <property type="molecule type" value="Genomic_DNA"/>
</dbReference>
<feature type="compositionally biased region" description="Basic residues" evidence="1">
    <location>
        <begin position="164"/>
        <end position="179"/>
    </location>
</feature>
<dbReference type="OrthoDB" id="5422320at2759"/>
<accession>A0A1Y1Z284</accession>
<keyword evidence="3" id="KW-1185">Reference proteome</keyword>
<gene>
    <name evidence="2" type="ORF">BCR34DRAFT_627184</name>
</gene>
<feature type="compositionally biased region" description="Basic and acidic residues" evidence="1">
    <location>
        <begin position="139"/>
        <end position="153"/>
    </location>
</feature>
<protein>
    <submittedName>
        <fullName evidence="2">Uncharacterized protein</fullName>
    </submittedName>
</protein>
<dbReference type="PANTHER" id="PTHR40642">
    <property type="entry name" value="YALI0F31295P"/>
    <property type="match status" value="1"/>
</dbReference>
<reference evidence="2 3" key="1">
    <citation type="submission" date="2016-07" db="EMBL/GenBank/DDBJ databases">
        <title>Pervasive Adenine N6-methylation of Active Genes in Fungi.</title>
        <authorList>
            <consortium name="DOE Joint Genome Institute"/>
            <person name="Mondo S.J."/>
            <person name="Dannebaum R.O."/>
            <person name="Kuo R.C."/>
            <person name="Labutti K."/>
            <person name="Haridas S."/>
            <person name="Kuo A."/>
            <person name="Salamov A."/>
            <person name="Ahrendt S.R."/>
            <person name="Lipzen A."/>
            <person name="Sullivan W."/>
            <person name="Andreopoulos W.B."/>
            <person name="Clum A."/>
            <person name="Lindquist E."/>
            <person name="Daum C."/>
            <person name="Ramamoorthy G.K."/>
            <person name="Gryganskyi A."/>
            <person name="Culley D."/>
            <person name="Magnuson J.K."/>
            <person name="James T.Y."/>
            <person name="O'Malley M.A."/>
            <person name="Stajich J.E."/>
            <person name="Spatafora J.W."/>
            <person name="Visel A."/>
            <person name="Grigoriev I.V."/>
        </authorList>
    </citation>
    <scope>NUCLEOTIDE SEQUENCE [LARGE SCALE GENOMIC DNA]</scope>
    <source>
        <strain evidence="2 3">CBS 115471</strain>
    </source>
</reference>
<dbReference type="Proteomes" id="UP000193144">
    <property type="component" value="Unassembled WGS sequence"/>
</dbReference>
<dbReference type="Pfam" id="PF12720">
    <property type="entry name" value="DUF3807"/>
    <property type="match status" value="1"/>
</dbReference>
<sequence length="219" mass="24964">MQVPTVTLDDLCSFYAKHFPAAPLPTEFFHGAEEPVHQDQPEEVDLGYYEDGVKRTLTDEDIAFLRRSEIQQILRERRRRRDASQSPERDVSVHSPEPVAPEPSVAQSPLKHPRPASDNTESKSIKDEPSTASTPTTRGSEDRVASGRVEKPKNNWTKSTTERNRRRRQASRRNKRERKLKALKEPEPAVEDESSDEWDPVRQATGPDAIKDTPVVLDY</sequence>
<evidence type="ECO:0000256" key="1">
    <source>
        <dbReference type="SAM" id="MobiDB-lite"/>
    </source>
</evidence>
<dbReference type="InterPro" id="IPR024526">
    <property type="entry name" value="DUF3807"/>
</dbReference>
<dbReference type="AlphaFoldDB" id="A0A1Y1Z284"/>
<evidence type="ECO:0000313" key="3">
    <source>
        <dbReference type="Proteomes" id="UP000193144"/>
    </source>
</evidence>
<dbReference type="STRING" id="1231657.A0A1Y1Z284"/>
<name>A0A1Y1Z284_9PLEO</name>
<comment type="caution">
    <text evidence="2">The sequence shown here is derived from an EMBL/GenBank/DDBJ whole genome shotgun (WGS) entry which is preliminary data.</text>
</comment>
<feature type="compositionally biased region" description="Acidic residues" evidence="1">
    <location>
        <begin position="188"/>
        <end position="198"/>
    </location>
</feature>
<proteinExistence type="predicted"/>
<dbReference type="PANTHER" id="PTHR40642:SF1">
    <property type="entry name" value="YALI0F31295P"/>
    <property type="match status" value="1"/>
</dbReference>
<feature type="compositionally biased region" description="Basic and acidic residues" evidence="1">
    <location>
        <begin position="120"/>
        <end position="129"/>
    </location>
</feature>